<proteinExistence type="predicted"/>
<dbReference type="AlphaFoldDB" id="A0A3A5MQM3"/>
<sequence>MDQDSGGAVMNRRSFDEAISRAIAGEHLADTGSKPLDVVLRDIAHTAPGSTAQDDAVVVARLVFDELARGTDGAMIPWSGPPCPACGAEMNAEIISTSRGLKASERCPRCDLVLLIPDLFTGLTAQRTVVDASAPPAIHPAR</sequence>
<comment type="caution">
    <text evidence="1">The sequence shown here is derived from an EMBL/GenBank/DDBJ whole genome shotgun (WGS) entry which is preliminary data.</text>
</comment>
<dbReference type="OrthoDB" id="5116825at2"/>
<dbReference type="EMBL" id="QZVS01000042">
    <property type="protein sequence ID" value="RJT91652.1"/>
    <property type="molecule type" value="Genomic_DNA"/>
</dbReference>
<organism evidence="1 2">
    <name type="scientific">Cryobacterium melibiosiphilum</name>
    <dbReference type="NCBI Taxonomy" id="995039"/>
    <lineage>
        <taxon>Bacteria</taxon>
        <taxon>Bacillati</taxon>
        <taxon>Actinomycetota</taxon>
        <taxon>Actinomycetes</taxon>
        <taxon>Micrococcales</taxon>
        <taxon>Microbacteriaceae</taxon>
        <taxon>Cryobacterium</taxon>
    </lineage>
</organism>
<name>A0A3A5MQM3_9MICO</name>
<evidence type="ECO:0000313" key="1">
    <source>
        <dbReference type="EMBL" id="RJT91652.1"/>
    </source>
</evidence>
<accession>A0A3A5MQM3</accession>
<gene>
    <name evidence="1" type="ORF">D6T64_01425</name>
</gene>
<dbReference type="Proteomes" id="UP000272015">
    <property type="component" value="Unassembled WGS sequence"/>
</dbReference>
<protein>
    <submittedName>
        <fullName evidence="1">Uncharacterized protein</fullName>
    </submittedName>
</protein>
<reference evidence="1 2" key="1">
    <citation type="submission" date="2018-09" db="EMBL/GenBank/DDBJ databases">
        <title>Novel species of Cryobacterium.</title>
        <authorList>
            <person name="Liu Q."/>
            <person name="Xin Y.-H."/>
        </authorList>
    </citation>
    <scope>NUCLEOTIDE SEQUENCE [LARGE SCALE GENOMIC DNA]</scope>
    <source>
        <strain evidence="1 2">Hh39</strain>
    </source>
</reference>
<evidence type="ECO:0000313" key="2">
    <source>
        <dbReference type="Proteomes" id="UP000272015"/>
    </source>
</evidence>
<dbReference type="RefSeq" id="WP_119970730.1">
    <property type="nucleotide sequence ID" value="NZ_JBHSQA010000032.1"/>
</dbReference>
<keyword evidence="2" id="KW-1185">Reference proteome</keyword>